<evidence type="ECO:0000256" key="1">
    <source>
        <dbReference type="ARBA" id="ARBA00004651"/>
    </source>
</evidence>
<proteinExistence type="predicted"/>
<dbReference type="InterPro" id="IPR036259">
    <property type="entry name" value="MFS_trans_sf"/>
</dbReference>
<name>A0A0A0K2S9_9MICO</name>
<feature type="domain" description="Major facilitator superfamily (MFS) profile" evidence="8">
    <location>
        <begin position="1"/>
        <end position="406"/>
    </location>
</feature>
<keyword evidence="3" id="KW-1003">Cell membrane</keyword>
<feature type="transmembrane region" description="Helical" evidence="7">
    <location>
        <begin position="78"/>
        <end position="95"/>
    </location>
</feature>
<reference evidence="9 10" key="1">
    <citation type="submission" date="2013-08" db="EMBL/GenBank/DDBJ databases">
        <title>The genome sequence of Knoellia aerolata.</title>
        <authorList>
            <person name="Zhu W."/>
            <person name="Wang G."/>
        </authorList>
    </citation>
    <scope>NUCLEOTIDE SEQUENCE [LARGE SCALE GENOMIC DNA]</scope>
    <source>
        <strain evidence="9 10">DSM 18566</strain>
    </source>
</reference>
<feature type="transmembrane region" description="Helical" evidence="7">
    <location>
        <begin position="140"/>
        <end position="160"/>
    </location>
</feature>
<sequence>MPAPDEFSLRGIALPAFGPTATWSIGVGATIPVVALSARGLGASVAVAAAFVLIEGLSAFASSLPAGSLVARVGERRALVGAAVLDALGAALAVVAQNLWVLGLAVALMGTTGSVFLLARQSWLTARAPVHVRARAMSTMGGVQRIGLFVGPFVAAPVIVIWGTQAAYAVAVAAGLSAAVWAWFALRDDDLADVDAPPPMPAGGGRPRTARSASQVRLVDVVRSHRRVLSTIGLGVVLIGIARQGRFIVVPLWAESVGVSSSGTAVIFGIAGAAEVLLFYPAGSVMDRFGRVWVAVPFLAVLGLGMVALPLTHGFVAVAVVSTVMGVGNGLGSGIVQTLGADAAPVAGRAQFLSVWRFLSLIGQNGAPLLVSAVTVVASLGAASVVLGLVVLAGAPLLARWLPAHDPRRRGPVPVDPNERLGP</sequence>
<dbReference type="STRING" id="1385519.N801_03300"/>
<dbReference type="Pfam" id="PF07690">
    <property type="entry name" value="MFS_1"/>
    <property type="match status" value="2"/>
</dbReference>
<dbReference type="SUPFAM" id="SSF103473">
    <property type="entry name" value="MFS general substrate transporter"/>
    <property type="match status" value="1"/>
</dbReference>
<dbReference type="PROSITE" id="PS50850">
    <property type="entry name" value="MFS"/>
    <property type="match status" value="1"/>
</dbReference>
<dbReference type="RefSeq" id="WP_052112659.1">
    <property type="nucleotide sequence ID" value="NZ_AVPL01000009.1"/>
</dbReference>
<feature type="transmembrane region" description="Helical" evidence="7">
    <location>
        <begin position="232"/>
        <end position="254"/>
    </location>
</feature>
<feature type="transmembrane region" description="Helical" evidence="7">
    <location>
        <begin position="101"/>
        <end position="119"/>
    </location>
</feature>
<dbReference type="eggNOG" id="COG2814">
    <property type="taxonomic scope" value="Bacteria"/>
</dbReference>
<dbReference type="InterPro" id="IPR011701">
    <property type="entry name" value="MFS"/>
</dbReference>
<feature type="transmembrane region" description="Helical" evidence="7">
    <location>
        <begin position="260"/>
        <end position="280"/>
    </location>
</feature>
<dbReference type="GO" id="GO:0022857">
    <property type="term" value="F:transmembrane transporter activity"/>
    <property type="evidence" value="ECO:0007669"/>
    <property type="project" value="InterPro"/>
</dbReference>
<keyword evidence="6 7" id="KW-0472">Membrane</keyword>
<feature type="transmembrane region" description="Helical" evidence="7">
    <location>
        <begin position="41"/>
        <end position="66"/>
    </location>
</feature>
<dbReference type="GO" id="GO:0005886">
    <property type="term" value="C:plasma membrane"/>
    <property type="evidence" value="ECO:0007669"/>
    <property type="project" value="UniProtKB-SubCell"/>
</dbReference>
<dbReference type="PANTHER" id="PTHR23517">
    <property type="entry name" value="RESISTANCE PROTEIN MDTM, PUTATIVE-RELATED-RELATED"/>
    <property type="match status" value="1"/>
</dbReference>
<evidence type="ECO:0000256" key="7">
    <source>
        <dbReference type="SAM" id="Phobius"/>
    </source>
</evidence>
<feature type="transmembrane region" description="Helical" evidence="7">
    <location>
        <begin position="292"/>
        <end position="321"/>
    </location>
</feature>
<evidence type="ECO:0000313" key="10">
    <source>
        <dbReference type="Proteomes" id="UP000030013"/>
    </source>
</evidence>
<organism evidence="9 10">
    <name type="scientific">Knoellia aerolata DSM 18566</name>
    <dbReference type="NCBI Taxonomy" id="1385519"/>
    <lineage>
        <taxon>Bacteria</taxon>
        <taxon>Bacillati</taxon>
        <taxon>Actinomycetota</taxon>
        <taxon>Actinomycetes</taxon>
        <taxon>Micrococcales</taxon>
        <taxon>Intrasporangiaceae</taxon>
        <taxon>Knoellia</taxon>
    </lineage>
</organism>
<dbReference type="InterPro" id="IPR050171">
    <property type="entry name" value="MFS_Transporters"/>
</dbReference>
<accession>A0A0A0K2S9</accession>
<gene>
    <name evidence="9" type="ORF">N801_03300</name>
</gene>
<comment type="caution">
    <text evidence="9">The sequence shown here is derived from an EMBL/GenBank/DDBJ whole genome shotgun (WGS) entry which is preliminary data.</text>
</comment>
<evidence type="ECO:0000256" key="5">
    <source>
        <dbReference type="ARBA" id="ARBA00022989"/>
    </source>
</evidence>
<keyword evidence="10" id="KW-1185">Reference proteome</keyword>
<dbReference type="AlphaFoldDB" id="A0A0A0K2S9"/>
<evidence type="ECO:0000256" key="6">
    <source>
        <dbReference type="ARBA" id="ARBA00023136"/>
    </source>
</evidence>
<dbReference type="Proteomes" id="UP000030013">
    <property type="component" value="Unassembled WGS sequence"/>
</dbReference>
<comment type="subcellular location">
    <subcellularLocation>
        <location evidence="1">Cell membrane</location>
        <topology evidence="1">Multi-pass membrane protein</topology>
    </subcellularLocation>
</comment>
<feature type="transmembrane region" description="Helical" evidence="7">
    <location>
        <begin position="166"/>
        <end position="186"/>
    </location>
</feature>
<evidence type="ECO:0000256" key="4">
    <source>
        <dbReference type="ARBA" id="ARBA00022692"/>
    </source>
</evidence>
<dbReference type="Gene3D" id="1.20.1250.20">
    <property type="entry name" value="MFS general substrate transporter like domains"/>
    <property type="match status" value="2"/>
</dbReference>
<dbReference type="InterPro" id="IPR020846">
    <property type="entry name" value="MFS_dom"/>
</dbReference>
<evidence type="ECO:0000313" key="9">
    <source>
        <dbReference type="EMBL" id="KGN42051.1"/>
    </source>
</evidence>
<feature type="transmembrane region" description="Helical" evidence="7">
    <location>
        <begin position="369"/>
        <end position="399"/>
    </location>
</feature>
<evidence type="ECO:0000256" key="2">
    <source>
        <dbReference type="ARBA" id="ARBA00022448"/>
    </source>
</evidence>
<dbReference type="PANTHER" id="PTHR23517:SF3">
    <property type="entry name" value="INTEGRAL MEMBRANE TRANSPORT PROTEIN"/>
    <property type="match status" value="1"/>
</dbReference>
<keyword evidence="5 7" id="KW-1133">Transmembrane helix</keyword>
<evidence type="ECO:0000256" key="3">
    <source>
        <dbReference type="ARBA" id="ARBA00022475"/>
    </source>
</evidence>
<protein>
    <submittedName>
        <fullName evidence="9">Transporter</fullName>
    </submittedName>
</protein>
<feature type="transmembrane region" description="Helical" evidence="7">
    <location>
        <begin position="12"/>
        <end position="35"/>
    </location>
</feature>
<dbReference type="EMBL" id="AVPL01000009">
    <property type="protein sequence ID" value="KGN42051.1"/>
    <property type="molecule type" value="Genomic_DNA"/>
</dbReference>
<keyword evidence="2" id="KW-0813">Transport</keyword>
<keyword evidence="4 7" id="KW-0812">Transmembrane</keyword>
<dbReference type="OrthoDB" id="3285241at2"/>
<evidence type="ECO:0000259" key="8">
    <source>
        <dbReference type="PROSITE" id="PS50850"/>
    </source>
</evidence>